<dbReference type="EMBL" id="KQ435708">
    <property type="protein sequence ID" value="KOX80087.1"/>
    <property type="molecule type" value="Genomic_DNA"/>
</dbReference>
<dbReference type="AlphaFoldDB" id="A0A0M9A9P9"/>
<gene>
    <name evidence="1" type="ORF">WN51_08991</name>
</gene>
<reference evidence="1 2" key="1">
    <citation type="submission" date="2015-07" db="EMBL/GenBank/DDBJ databases">
        <title>The genome of Melipona quadrifasciata.</title>
        <authorList>
            <person name="Pan H."/>
            <person name="Kapheim K."/>
        </authorList>
    </citation>
    <scope>NUCLEOTIDE SEQUENCE [LARGE SCALE GENOMIC DNA]</scope>
    <source>
        <strain evidence="1">0111107301</strain>
        <tissue evidence="1">Whole body</tissue>
    </source>
</reference>
<sequence length="221" mass="25305">MEKIIIAYCNASYSKLLSINIRTIPNTKPLSSKKSSLKTYQVHLILDWIKVSQSNCASPISLVNDQRNALNPFDLGIDKRTYPGNKHSQDFIVRGPEHVNNRRAVIQLYQAQSSNCDMYDPLCGEGLNYRSGMSLLVKMSKKLMNIKPKFNRKTVISENRIKQNAIDFFPFTSDIKNHGAKEFDFEDHSFHILKGRVDTNKTYHYSCFGSQSIQSFVCLNQ</sequence>
<protein>
    <submittedName>
        <fullName evidence="1">Uncharacterized protein</fullName>
    </submittedName>
</protein>
<proteinExistence type="predicted"/>
<name>A0A0M9A9P9_9HYME</name>
<evidence type="ECO:0000313" key="1">
    <source>
        <dbReference type="EMBL" id="KOX80087.1"/>
    </source>
</evidence>
<accession>A0A0M9A9P9</accession>
<evidence type="ECO:0000313" key="2">
    <source>
        <dbReference type="Proteomes" id="UP000053105"/>
    </source>
</evidence>
<dbReference type="Proteomes" id="UP000053105">
    <property type="component" value="Unassembled WGS sequence"/>
</dbReference>
<keyword evidence="2" id="KW-1185">Reference proteome</keyword>
<organism evidence="1 2">
    <name type="scientific">Melipona quadrifasciata</name>
    <dbReference type="NCBI Taxonomy" id="166423"/>
    <lineage>
        <taxon>Eukaryota</taxon>
        <taxon>Metazoa</taxon>
        <taxon>Ecdysozoa</taxon>
        <taxon>Arthropoda</taxon>
        <taxon>Hexapoda</taxon>
        <taxon>Insecta</taxon>
        <taxon>Pterygota</taxon>
        <taxon>Neoptera</taxon>
        <taxon>Endopterygota</taxon>
        <taxon>Hymenoptera</taxon>
        <taxon>Apocrita</taxon>
        <taxon>Aculeata</taxon>
        <taxon>Apoidea</taxon>
        <taxon>Anthophila</taxon>
        <taxon>Apidae</taxon>
        <taxon>Melipona</taxon>
    </lineage>
</organism>